<dbReference type="GO" id="GO:0016705">
    <property type="term" value="F:oxidoreductase activity, acting on paired donors, with incorporation or reduction of molecular oxygen"/>
    <property type="evidence" value="ECO:0007669"/>
    <property type="project" value="InterPro"/>
</dbReference>
<comment type="caution">
    <text evidence="10">The sequence shown here is derived from an EMBL/GenBank/DDBJ whole genome shotgun (WGS) entry which is preliminary data.</text>
</comment>
<dbReference type="Pfam" id="PF00067">
    <property type="entry name" value="p450"/>
    <property type="match status" value="1"/>
</dbReference>
<gene>
    <name evidence="10" type="ORF">LTR05_003135</name>
</gene>
<evidence type="ECO:0000256" key="2">
    <source>
        <dbReference type="ARBA" id="ARBA00010617"/>
    </source>
</evidence>
<dbReference type="Proteomes" id="UP001309876">
    <property type="component" value="Unassembled WGS sequence"/>
</dbReference>
<protein>
    <recommendedName>
        <fullName evidence="12">Cytochrome P450</fullName>
    </recommendedName>
</protein>
<keyword evidence="7 9" id="KW-0503">Monooxygenase</keyword>
<proteinExistence type="inferred from homology"/>
<comment type="cofactor">
    <cofactor evidence="1 8">
        <name>heme</name>
        <dbReference type="ChEBI" id="CHEBI:30413"/>
    </cofactor>
</comment>
<keyword evidence="11" id="KW-1185">Reference proteome</keyword>
<evidence type="ECO:0008006" key="12">
    <source>
        <dbReference type="Google" id="ProtNLM"/>
    </source>
</evidence>
<evidence type="ECO:0000313" key="11">
    <source>
        <dbReference type="Proteomes" id="UP001309876"/>
    </source>
</evidence>
<reference evidence="10 11" key="1">
    <citation type="submission" date="2023-08" db="EMBL/GenBank/DDBJ databases">
        <title>Black Yeasts Isolated from many extreme environments.</title>
        <authorList>
            <person name="Coleine C."/>
            <person name="Stajich J.E."/>
            <person name="Selbmann L."/>
        </authorList>
    </citation>
    <scope>NUCLEOTIDE SEQUENCE [LARGE SCALE GENOMIC DNA]</scope>
    <source>
        <strain evidence="10 11">CCFEE 5910</strain>
    </source>
</reference>
<dbReference type="CDD" id="cd11062">
    <property type="entry name" value="CYP58-like"/>
    <property type="match status" value="1"/>
</dbReference>
<dbReference type="GO" id="GO:0020037">
    <property type="term" value="F:heme binding"/>
    <property type="evidence" value="ECO:0007669"/>
    <property type="project" value="InterPro"/>
</dbReference>
<sequence length="324" mass="36742">MDVITHFGFGASYNMLNKPDFNLEWKETVIGGSANGVFLRQFPWAFPVLKATPLWLLEYGNPKAAKLVAWQHMIRKQVDEILAKNEVGKKAEGTIFQTVLDSDLPPYEKTADRLQDEAQTVVGAGSETTAKSLSFILFFLTADPSKRQRLRDELKTVGPENDGSFSLAKLEQLPYLTSCVLEGVRMISGVTTRLPRVAHEPMKYRDWEIPAGTPVSQMNYMVNNDPRIFPKPLEFHPERWIEAEKEGFPLQRYMVSFGKGSRSCVGINLAWAELYLALAYVVSRFDLEIFDTTAERDIMINKDFFVGIPKPESKGVRVRVVKAW</sequence>
<evidence type="ECO:0000313" key="10">
    <source>
        <dbReference type="EMBL" id="KAK5088912.1"/>
    </source>
</evidence>
<dbReference type="PANTHER" id="PTHR24305">
    <property type="entry name" value="CYTOCHROME P450"/>
    <property type="match status" value="1"/>
</dbReference>
<organism evidence="10 11">
    <name type="scientific">Lithohypha guttulata</name>
    <dbReference type="NCBI Taxonomy" id="1690604"/>
    <lineage>
        <taxon>Eukaryota</taxon>
        <taxon>Fungi</taxon>
        <taxon>Dikarya</taxon>
        <taxon>Ascomycota</taxon>
        <taxon>Pezizomycotina</taxon>
        <taxon>Eurotiomycetes</taxon>
        <taxon>Chaetothyriomycetidae</taxon>
        <taxon>Chaetothyriales</taxon>
        <taxon>Trichomeriaceae</taxon>
        <taxon>Lithohypha</taxon>
    </lineage>
</organism>
<keyword evidence="5 9" id="KW-0560">Oxidoreductase</keyword>
<dbReference type="InterPro" id="IPR002401">
    <property type="entry name" value="Cyt_P450_E_grp-I"/>
</dbReference>
<dbReference type="SUPFAM" id="SSF48264">
    <property type="entry name" value="Cytochrome P450"/>
    <property type="match status" value="1"/>
</dbReference>
<accession>A0AAN7T3D0</accession>
<dbReference type="GO" id="GO:0004497">
    <property type="term" value="F:monooxygenase activity"/>
    <property type="evidence" value="ECO:0007669"/>
    <property type="project" value="UniProtKB-KW"/>
</dbReference>
<dbReference type="PROSITE" id="PS00086">
    <property type="entry name" value="CYTOCHROME_P450"/>
    <property type="match status" value="1"/>
</dbReference>
<dbReference type="InterPro" id="IPR036396">
    <property type="entry name" value="Cyt_P450_sf"/>
</dbReference>
<evidence type="ECO:0000256" key="3">
    <source>
        <dbReference type="ARBA" id="ARBA00022617"/>
    </source>
</evidence>
<dbReference type="EMBL" id="JAVRRJ010000002">
    <property type="protein sequence ID" value="KAK5088912.1"/>
    <property type="molecule type" value="Genomic_DNA"/>
</dbReference>
<dbReference type="Gene3D" id="1.10.630.10">
    <property type="entry name" value="Cytochrome P450"/>
    <property type="match status" value="1"/>
</dbReference>
<keyword evidence="3 8" id="KW-0349">Heme</keyword>
<evidence type="ECO:0000256" key="6">
    <source>
        <dbReference type="ARBA" id="ARBA00023004"/>
    </source>
</evidence>
<dbReference type="PRINTS" id="PR00385">
    <property type="entry name" value="P450"/>
</dbReference>
<dbReference type="InterPro" id="IPR001128">
    <property type="entry name" value="Cyt_P450"/>
</dbReference>
<dbReference type="InterPro" id="IPR050121">
    <property type="entry name" value="Cytochrome_P450_monoxygenase"/>
</dbReference>
<evidence type="ECO:0000256" key="8">
    <source>
        <dbReference type="PIRSR" id="PIRSR602401-1"/>
    </source>
</evidence>
<dbReference type="AlphaFoldDB" id="A0AAN7T3D0"/>
<keyword evidence="4 8" id="KW-0479">Metal-binding</keyword>
<evidence type="ECO:0000256" key="4">
    <source>
        <dbReference type="ARBA" id="ARBA00022723"/>
    </source>
</evidence>
<evidence type="ECO:0000256" key="1">
    <source>
        <dbReference type="ARBA" id="ARBA00001971"/>
    </source>
</evidence>
<keyword evidence="6 8" id="KW-0408">Iron</keyword>
<dbReference type="GO" id="GO:0005506">
    <property type="term" value="F:iron ion binding"/>
    <property type="evidence" value="ECO:0007669"/>
    <property type="project" value="InterPro"/>
</dbReference>
<feature type="binding site" description="axial binding residue" evidence="8">
    <location>
        <position position="264"/>
    </location>
    <ligand>
        <name>heme</name>
        <dbReference type="ChEBI" id="CHEBI:30413"/>
    </ligand>
    <ligandPart>
        <name>Fe</name>
        <dbReference type="ChEBI" id="CHEBI:18248"/>
    </ligandPart>
</feature>
<dbReference type="PRINTS" id="PR00463">
    <property type="entry name" value="EP450I"/>
</dbReference>
<evidence type="ECO:0000256" key="9">
    <source>
        <dbReference type="RuleBase" id="RU000461"/>
    </source>
</evidence>
<comment type="similarity">
    <text evidence="2 9">Belongs to the cytochrome P450 family.</text>
</comment>
<name>A0AAN7T3D0_9EURO</name>
<evidence type="ECO:0000256" key="5">
    <source>
        <dbReference type="ARBA" id="ARBA00023002"/>
    </source>
</evidence>
<dbReference type="PANTHER" id="PTHR24305:SF157">
    <property type="entry name" value="N-ACETYLTRYPTOPHAN 6-HYDROXYLASE IVOC-RELATED"/>
    <property type="match status" value="1"/>
</dbReference>
<evidence type="ECO:0000256" key="7">
    <source>
        <dbReference type="ARBA" id="ARBA00023033"/>
    </source>
</evidence>
<dbReference type="InterPro" id="IPR017972">
    <property type="entry name" value="Cyt_P450_CS"/>
</dbReference>